<proteinExistence type="predicted"/>
<reference evidence="1" key="2">
    <citation type="journal article" date="2015" name="Data Brief">
        <title>Shoot transcriptome of the giant reed, Arundo donax.</title>
        <authorList>
            <person name="Barrero R.A."/>
            <person name="Guerrero F.D."/>
            <person name="Moolhuijzen P."/>
            <person name="Goolsby J.A."/>
            <person name="Tidwell J."/>
            <person name="Bellgard S.E."/>
            <person name="Bellgard M.I."/>
        </authorList>
    </citation>
    <scope>NUCLEOTIDE SEQUENCE</scope>
    <source>
        <tissue evidence="1">Shoot tissue taken approximately 20 cm above the soil surface</tissue>
    </source>
</reference>
<dbReference type="AlphaFoldDB" id="A0A0A9GAE1"/>
<evidence type="ECO:0000313" key="1">
    <source>
        <dbReference type="EMBL" id="JAE17608.1"/>
    </source>
</evidence>
<protein>
    <submittedName>
        <fullName evidence="1">Uncharacterized protein</fullName>
    </submittedName>
</protein>
<name>A0A0A9GAE1_ARUDO</name>
<dbReference type="EMBL" id="GBRH01180288">
    <property type="protein sequence ID" value="JAE17608.1"/>
    <property type="molecule type" value="Transcribed_RNA"/>
</dbReference>
<accession>A0A0A9GAE1</accession>
<reference evidence="1" key="1">
    <citation type="submission" date="2014-09" db="EMBL/GenBank/DDBJ databases">
        <authorList>
            <person name="Magalhaes I.L.F."/>
            <person name="Oliveira U."/>
            <person name="Santos F.R."/>
            <person name="Vidigal T.H.D.A."/>
            <person name="Brescovit A.D."/>
            <person name="Santos A.J."/>
        </authorList>
    </citation>
    <scope>NUCLEOTIDE SEQUENCE</scope>
    <source>
        <tissue evidence="1">Shoot tissue taken approximately 20 cm above the soil surface</tissue>
    </source>
</reference>
<sequence length="32" mass="3504">MTSAETRQPEQTARKAHPALVWATGALVYTMS</sequence>
<organism evidence="1">
    <name type="scientific">Arundo donax</name>
    <name type="common">Giant reed</name>
    <name type="synonym">Donax arundinaceus</name>
    <dbReference type="NCBI Taxonomy" id="35708"/>
    <lineage>
        <taxon>Eukaryota</taxon>
        <taxon>Viridiplantae</taxon>
        <taxon>Streptophyta</taxon>
        <taxon>Embryophyta</taxon>
        <taxon>Tracheophyta</taxon>
        <taxon>Spermatophyta</taxon>
        <taxon>Magnoliopsida</taxon>
        <taxon>Liliopsida</taxon>
        <taxon>Poales</taxon>
        <taxon>Poaceae</taxon>
        <taxon>PACMAD clade</taxon>
        <taxon>Arundinoideae</taxon>
        <taxon>Arundineae</taxon>
        <taxon>Arundo</taxon>
    </lineage>
</organism>